<dbReference type="EMBL" id="BTGU01000038">
    <property type="protein sequence ID" value="GMN51585.1"/>
    <property type="molecule type" value="Genomic_DNA"/>
</dbReference>
<evidence type="ECO:0000313" key="2">
    <source>
        <dbReference type="EMBL" id="GMN51585.1"/>
    </source>
</evidence>
<evidence type="ECO:0000256" key="1">
    <source>
        <dbReference type="SAM" id="MobiDB-lite"/>
    </source>
</evidence>
<reference evidence="2" key="1">
    <citation type="submission" date="2023-07" db="EMBL/GenBank/DDBJ databases">
        <title>draft genome sequence of fig (Ficus carica).</title>
        <authorList>
            <person name="Takahashi T."/>
            <person name="Nishimura K."/>
        </authorList>
    </citation>
    <scope>NUCLEOTIDE SEQUENCE</scope>
</reference>
<dbReference type="AlphaFoldDB" id="A0AA88AGN7"/>
<accession>A0AA88AGN7</accession>
<evidence type="ECO:0000313" key="3">
    <source>
        <dbReference type="Proteomes" id="UP001187192"/>
    </source>
</evidence>
<proteinExistence type="predicted"/>
<organism evidence="2 3">
    <name type="scientific">Ficus carica</name>
    <name type="common">Common fig</name>
    <dbReference type="NCBI Taxonomy" id="3494"/>
    <lineage>
        <taxon>Eukaryota</taxon>
        <taxon>Viridiplantae</taxon>
        <taxon>Streptophyta</taxon>
        <taxon>Embryophyta</taxon>
        <taxon>Tracheophyta</taxon>
        <taxon>Spermatophyta</taxon>
        <taxon>Magnoliopsida</taxon>
        <taxon>eudicotyledons</taxon>
        <taxon>Gunneridae</taxon>
        <taxon>Pentapetalae</taxon>
        <taxon>rosids</taxon>
        <taxon>fabids</taxon>
        <taxon>Rosales</taxon>
        <taxon>Moraceae</taxon>
        <taxon>Ficeae</taxon>
        <taxon>Ficus</taxon>
    </lineage>
</organism>
<gene>
    <name evidence="2" type="ORF">TIFTF001_020740</name>
</gene>
<keyword evidence="3" id="KW-1185">Reference proteome</keyword>
<name>A0AA88AGN7_FICCA</name>
<sequence>MFSGERVAEEYQNDAFSQTATASRSNTAPFHVTECEYTKGSELWRTY</sequence>
<feature type="region of interest" description="Disordered" evidence="1">
    <location>
        <begin position="1"/>
        <end position="25"/>
    </location>
</feature>
<protein>
    <submittedName>
        <fullName evidence="2">Uncharacterized protein</fullName>
    </submittedName>
</protein>
<comment type="caution">
    <text evidence="2">The sequence shown here is derived from an EMBL/GenBank/DDBJ whole genome shotgun (WGS) entry which is preliminary data.</text>
</comment>
<feature type="compositionally biased region" description="Polar residues" evidence="1">
    <location>
        <begin position="14"/>
        <end position="25"/>
    </location>
</feature>
<dbReference type="Proteomes" id="UP001187192">
    <property type="component" value="Unassembled WGS sequence"/>
</dbReference>